<dbReference type="Proteomes" id="UP001596071">
    <property type="component" value="Unassembled WGS sequence"/>
</dbReference>
<evidence type="ECO:0000313" key="2">
    <source>
        <dbReference type="EMBL" id="MFC5604702.1"/>
    </source>
</evidence>
<reference evidence="3" key="1">
    <citation type="journal article" date="2019" name="Int. J. Syst. Evol. Microbiol.">
        <title>The Global Catalogue of Microorganisms (GCM) 10K type strain sequencing project: providing services to taxonomists for standard genome sequencing and annotation.</title>
        <authorList>
            <consortium name="The Broad Institute Genomics Platform"/>
            <consortium name="The Broad Institute Genome Sequencing Center for Infectious Disease"/>
            <person name="Wu L."/>
            <person name="Ma J."/>
        </authorList>
    </citation>
    <scope>NUCLEOTIDE SEQUENCE [LARGE SCALE GENOMIC DNA]</scope>
    <source>
        <strain evidence="3">KACC 11299</strain>
    </source>
</reference>
<dbReference type="InterPro" id="IPR052342">
    <property type="entry name" value="MCH/BMMD"/>
</dbReference>
<dbReference type="PANTHER" id="PTHR43664:SF1">
    <property type="entry name" value="BETA-METHYLMALYL-COA DEHYDRATASE"/>
    <property type="match status" value="1"/>
</dbReference>
<evidence type="ECO:0000313" key="3">
    <source>
        <dbReference type="Proteomes" id="UP001596071"/>
    </source>
</evidence>
<dbReference type="InterPro" id="IPR029069">
    <property type="entry name" value="HotDog_dom_sf"/>
</dbReference>
<gene>
    <name evidence="2" type="ORF">ACFPTP_15815</name>
</gene>
<dbReference type="Gene3D" id="3.10.129.10">
    <property type="entry name" value="Hotdog Thioesterase"/>
    <property type="match status" value="1"/>
</dbReference>
<feature type="domain" description="MaoC-like" evidence="1">
    <location>
        <begin position="12"/>
        <end position="123"/>
    </location>
</feature>
<dbReference type="Pfam" id="PF01575">
    <property type="entry name" value="MaoC_dehydratas"/>
    <property type="match status" value="1"/>
</dbReference>
<name>A0ABW0U109_9BACL</name>
<comment type="caution">
    <text evidence="2">The sequence shown here is derived from an EMBL/GenBank/DDBJ whole genome shotgun (WGS) entry which is preliminary data.</text>
</comment>
<dbReference type="EMBL" id="JBHSNP010000028">
    <property type="protein sequence ID" value="MFC5604702.1"/>
    <property type="molecule type" value="Genomic_DNA"/>
</dbReference>
<evidence type="ECO:0000259" key="1">
    <source>
        <dbReference type="Pfam" id="PF01575"/>
    </source>
</evidence>
<keyword evidence="3" id="KW-1185">Reference proteome</keyword>
<dbReference type="PANTHER" id="PTHR43664">
    <property type="entry name" value="MONOAMINE OXIDASE-RELATED"/>
    <property type="match status" value="1"/>
</dbReference>
<sequence length="158" mass="18059">MRTNELFYEDFQIGDTFQSPSRTVTEADIVNFAGLSGDYNLLHMDMEYAGKSIYKERIAHGLLGLSIASGLFTRTELNQRMSKNLIALLGLESWKFLAPIKISDTIHLEIEIVEKKETSKLDRGVVRFSRRIINQNGITVQEGLTPMMIARRKNEEDF</sequence>
<dbReference type="InterPro" id="IPR002539">
    <property type="entry name" value="MaoC-like_dom"/>
</dbReference>
<organism evidence="2 3">
    <name type="scientific">Sporosarcina koreensis</name>
    <dbReference type="NCBI Taxonomy" id="334735"/>
    <lineage>
        <taxon>Bacteria</taxon>
        <taxon>Bacillati</taxon>
        <taxon>Bacillota</taxon>
        <taxon>Bacilli</taxon>
        <taxon>Bacillales</taxon>
        <taxon>Caryophanaceae</taxon>
        <taxon>Sporosarcina</taxon>
    </lineage>
</organism>
<dbReference type="RefSeq" id="WP_381446736.1">
    <property type="nucleotide sequence ID" value="NZ_JBHSNP010000028.1"/>
</dbReference>
<dbReference type="SUPFAM" id="SSF54637">
    <property type="entry name" value="Thioesterase/thiol ester dehydrase-isomerase"/>
    <property type="match status" value="1"/>
</dbReference>
<accession>A0ABW0U109</accession>
<proteinExistence type="predicted"/>
<protein>
    <submittedName>
        <fullName evidence="2">MaoC/PaaZ C-terminal domain-containing protein</fullName>
    </submittedName>
</protein>